<evidence type="ECO:0008006" key="4">
    <source>
        <dbReference type="Google" id="ProtNLM"/>
    </source>
</evidence>
<sequence>MPLAANGHPRRYDIALLGATGTYGALSARQLLLWAPPGARIALAGRDLDKLRGLRASLTQRSTPRDLDSCRRDGGGGSGSERPGPEVSVYEQAVDMYDEEALRALAASTAVLASAVRADGAAASDAVIAACVAEGAHYTDLQPKPGALCHIAERFDSAARAARVLLAPGCGFDYAVPDVAVAITERRCEDVLGASPRWVRKVFAVRPGQQGPAFRRAARAAQGHRGTSPRAPTA</sequence>
<feature type="region of interest" description="Disordered" evidence="1">
    <location>
        <begin position="62"/>
        <end position="87"/>
    </location>
</feature>
<dbReference type="InterPro" id="IPR051276">
    <property type="entry name" value="Saccharopine_DH-like_oxidrdct"/>
</dbReference>
<name>A0A9W6BSD0_9CHLO</name>
<organism evidence="2 3">
    <name type="scientific">Pleodorina starrii</name>
    <dbReference type="NCBI Taxonomy" id="330485"/>
    <lineage>
        <taxon>Eukaryota</taxon>
        <taxon>Viridiplantae</taxon>
        <taxon>Chlorophyta</taxon>
        <taxon>core chlorophytes</taxon>
        <taxon>Chlorophyceae</taxon>
        <taxon>CS clade</taxon>
        <taxon>Chlamydomonadales</taxon>
        <taxon>Volvocaceae</taxon>
        <taxon>Pleodorina</taxon>
    </lineage>
</organism>
<evidence type="ECO:0000313" key="3">
    <source>
        <dbReference type="Proteomes" id="UP001165080"/>
    </source>
</evidence>
<dbReference type="InterPro" id="IPR036291">
    <property type="entry name" value="NAD(P)-bd_dom_sf"/>
</dbReference>
<gene>
    <name evidence="2" type="primary">PLESTMB000142</name>
    <name evidence="2" type="ORF">PLESTB_001242800</name>
</gene>
<protein>
    <recommendedName>
        <fullName evidence="4">Saccharopine dehydrogenase NADP binding domain-containing protein</fullName>
    </recommendedName>
</protein>
<dbReference type="SUPFAM" id="SSF51735">
    <property type="entry name" value="NAD(P)-binding Rossmann-fold domains"/>
    <property type="match status" value="1"/>
</dbReference>
<dbReference type="AlphaFoldDB" id="A0A9W6BSD0"/>
<keyword evidence="3" id="KW-1185">Reference proteome</keyword>
<dbReference type="Proteomes" id="UP001165080">
    <property type="component" value="Unassembled WGS sequence"/>
</dbReference>
<reference evidence="2 3" key="1">
    <citation type="journal article" date="2023" name="Commun. Biol.">
        <title>Reorganization of the ancestral sex-determining regions during the evolution of trioecy in Pleodorina starrii.</title>
        <authorList>
            <person name="Takahashi K."/>
            <person name="Suzuki S."/>
            <person name="Kawai-Toyooka H."/>
            <person name="Yamamoto K."/>
            <person name="Hamaji T."/>
            <person name="Ootsuki R."/>
            <person name="Yamaguchi H."/>
            <person name="Kawachi M."/>
            <person name="Higashiyama T."/>
            <person name="Nozaki H."/>
        </authorList>
    </citation>
    <scope>NUCLEOTIDE SEQUENCE [LARGE SCALE GENOMIC DNA]</scope>
    <source>
        <strain evidence="2 3">NIES-4479</strain>
    </source>
</reference>
<feature type="region of interest" description="Disordered" evidence="1">
    <location>
        <begin position="211"/>
        <end position="234"/>
    </location>
</feature>
<dbReference type="GO" id="GO:0009247">
    <property type="term" value="P:glycolipid biosynthetic process"/>
    <property type="evidence" value="ECO:0007669"/>
    <property type="project" value="TreeGrafter"/>
</dbReference>
<feature type="compositionally biased region" description="Low complexity" evidence="1">
    <location>
        <begin position="211"/>
        <end position="226"/>
    </location>
</feature>
<dbReference type="PANTHER" id="PTHR12286:SF5">
    <property type="entry name" value="SACCHAROPINE DEHYDROGENASE-LIKE OXIDOREDUCTASE"/>
    <property type="match status" value="1"/>
</dbReference>
<evidence type="ECO:0000256" key="1">
    <source>
        <dbReference type="SAM" id="MobiDB-lite"/>
    </source>
</evidence>
<accession>A0A9W6BSD0</accession>
<dbReference type="Gene3D" id="3.40.50.720">
    <property type="entry name" value="NAD(P)-binding Rossmann-like Domain"/>
    <property type="match status" value="1"/>
</dbReference>
<proteinExistence type="predicted"/>
<comment type="caution">
    <text evidence="2">The sequence shown here is derived from an EMBL/GenBank/DDBJ whole genome shotgun (WGS) entry which is preliminary data.</text>
</comment>
<dbReference type="PANTHER" id="PTHR12286">
    <property type="entry name" value="SACCHAROPINE DEHYDROGENASE-LIKE OXIDOREDUCTASE"/>
    <property type="match status" value="1"/>
</dbReference>
<dbReference type="GO" id="GO:0005886">
    <property type="term" value="C:plasma membrane"/>
    <property type="evidence" value="ECO:0007669"/>
    <property type="project" value="TreeGrafter"/>
</dbReference>
<dbReference type="EMBL" id="BRXU01000019">
    <property type="protein sequence ID" value="GLC57581.1"/>
    <property type="molecule type" value="Genomic_DNA"/>
</dbReference>
<feature type="compositionally biased region" description="Basic and acidic residues" evidence="1">
    <location>
        <begin position="63"/>
        <end position="74"/>
    </location>
</feature>
<evidence type="ECO:0000313" key="2">
    <source>
        <dbReference type="EMBL" id="GLC57581.1"/>
    </source>
</evidence>
<dbReference type="OrthoDB" id="10268090at2759"/>